<evidence type="ECO:0000313" key="1">
    <source>
        <dbReference type="EMBL" id="MEQ2510441.1"/>
    </source>
</evidence>
<name>A0ABV1G4U7_9FIRM</name>
<dbReference type="Proteomes" id="UP001491552">
    <property type="component" value="Unassembled WGS sequence"/>
</dbReference>
<keyword evidence="2" id="KW-1185">Reference proteome</keyword>
<protein>
    <submittedName>
        <fullName evidence="1">DUF6514 family protein</fullName>
    </submittedName>
</protein>
<dbReference type="Pfam" id="PF20124">
    <property type="entry name" value="DUF6514"/>
    <property type="match status" value="1"/>
</dbReference>
<accession>A0ABV1G4U7</accession>
<gene>
    <name evidence="1" type="ORF">WMO66_04125</name>
</gene>
<comment type="caution">
    <text evidence="1">The sequence shown here is derived from an EMBL/GenBank/DDBJ whole genome shotgun (WGS) entry which is preliminary data.</text>
</comment>
<dbReference type="InterPro" id="IPR017016">
    <property type="entry name" value="UCP033595"/>
</dbReference>
<evidence type="ECO:0000313" key="2">
    <source>
        <dbReference type="Proteomes" id="UP001491552"/>
    </source>
</evidence>
<sequence>MKHRTLIGRAGVRCADGHRARLDYYLLRSGGRFGLEVRMRRGQERCRACLPELSPTPREVLRLGRTLHRGTVTPCAVRDVLEELLSR</sequence>
<dbReference type="RefSeq" id="WP_349135112.1">
    <property type="nucleotide sequence ID" value="NZ_JBBMFF010000158.1"/>
</dbReference>
<dbReference type="EMBL" id="JBBMFF010000158">
    <property type="protein sequence ID" value="MEQ2510441.1"/>
    <property type="molecule type" value="Genomic_DNA"/>
</dbReference>
<reference evidence="1 2" key="1">
    <citation type="submission" date="2024-03" db="EMBL/GenBank/DDBJ databases">
        <title>Human intestinal bacterial collection.</title>
        <authorList>
            <person name="Pauvert C."/>
            <person name="Hitch T.C.A."/>
            <person name="Clavel T."/>
        </authorList>
    </citation>
    <scope>NUCLEOTIDE SEQUENCE [LARGE SCALE GENOMIC DNA]</scope>
    <source>
        <strain evidence="1 2">CLA-AA-H192</strain>
    </source>
</reference>
<organism evidence="1 2">
    <name type="scientific">Faecousia intestinalis</name>
    <dbReference type="NCBI Taxonomy" id="3133167"/>
    <lineage>
        <taxon>Bacteria</taxon>
        <taxon>Bacillati</taxon>
        <taxon>Bacillota</taxon>
        <taxon>Clostridia</taxon>
        <taxon>Eubacteriales</taxon>
        <taxon>Oscillospiraceae</taxon>
        <taxon>Faecousia</taxon>
    </lineage>
</organism>
<proteinExistence type="predicted"/>